<sequence length="226" mass="23824">LSAVNKLRFTWPTVLSIKEQVFSSLEEFSRGMMVMYGSIYTVTFLILGALLPVPTLGAKQESPPDPCLSIAKEPLENSALEPCVGPSCLRWCDGNCKSRCGPNETVGLGYCGRGCKCCQTKFPSCQKSCGSGGNCRNAAISKPSCPPGEKVISGNCGSTISCVCCGRDQPTGCLGRCATSRGSGTCRRTCGFGEVRLGRCPGGKCSCCRPRIPSVCSGICKTGNQW</sequence>
<feature type="non-terminal residue" evidence="2">
    <location>
        <position position="1"/>
    </location>
</feature>
<evidence type="ECO:0000313" key="2">
    <source>
        <dbReference type="EMBL" id="CAL4174825.1"/>
    </source>
</evidence>
<proteinExistence type="predicted"/>
<keyword evidence="1" id="KW-1133">Transmembrane helix</keyword>
<keyword evidence="1" id="KW-0812">Transmembrane</keyword>
<gene>
    <name evidence="2" type="ORF">MNOR_LOCUS34578</name>
</gene>
<reference evidence="2 3" key="1">
    <citation type="submission" date="2024-05" db="EMBL/GenBank/DDBJ databases">
        <authorList>
            <person name="Wallberg A."/>
        </authorList>
    </citation>
    <scope>NUCLEOTIDE SEQUENCE [LARGE SCALE GENOMIC DNA]</scope>
</reference>
<dbReference type="Proteomes" id="UP001497623">
    <property type="component" value="Unassembled WGS sequence"/>
</dbReference>
<organism evidence="2 3">
    <name type="scientific">Meganyctiphanes norvegica</name>
    <name type="common">Northern krill</name>
    <name type="synonym">Thysanopoda norvegica</name>
    <dbReference type="NCBI Taxonomy" id="48144"/>
    <lineage>
        <taxon>Eukaryota</taxon>
        <taxon>Metazoa</taxon>
        <taxon>Ecdysozoa</taxon>
        <taxon>Arthropoda</taxon>
        <taxon>Crustacea</taxon>
        <taxon>Multicrustacea</taxon>
        <taxon>Malacostraca</taxon>
        <taxon>Eumalacostraca</taxon>
        <taxon>Eucarida</taxon>
        <taxon>Euphausiacea</taxon>
        <taxon>Euphausiidae</taxon>
        <taxon>Meganyctiphanes</taxon>
    </lineage>
</organism>
<name>A0AAV2SB82_MEGNR</name>
<keyword evidence="3" id="KW-1185">Reference proteome</keyword>
<comment type="caution">
    <text evidence="2">The sequence shown here is derived from an EMBL/GenBank/DDBJ whole genome shotgun (WGS) entry which is preliminary data.</text>
</comment>
<protein>
    <submittedName>
        <fullName evidence="2">Uncharacterized protein</fullName>
    </submittedName>
</protein>
<dbReference type="AlphaFoldDB" id="A0AAV2SB82"/>
<keyword evidence="1" id="KW-0472">Membrane</keyword>
<accession>A0AAV2SB82</accession>
<dbReference type="EMBL" id="CAXKWB010053787">
    <property type="protein sequence ID" value="CAL4174825.1"/>
    <property type="molecule type" value="Genomic_DNA"/>
</dbReference>
<feature type="transmembrane region" description="Helical" evidence="1">
    <location>
        <begin position="33"/>
        <end position="53"/>
    </location>
</feature>
<evidence type="ECO:0000256" key="1">
    <source>
        <dbReference type="SAM" id="Phobius"/>
    </source>
</evidence>
<feature type="non-terminal residue" evidence="2">
    <location>
        <position position="226"/>
    </location>
</feature>
<evidence type="ECO:0000313" key="3">
    <source>
        <dbReference type="Proteomes" id="UP001497623"/>
    </source>
</evidence>